<evidence type="ECO:0000313" key="1">
    <source>
        <dbReference type="EMBL" id="KHJ32777.1"/>
    </source>
</evidence>
<evidence type="ECO:0000313" key="2">
    <source>
        <dbReference type="Proteomes" id="UP000030854"/>
    </source>
</evidence>
<dbReference type="HOGENOM" id="CLU_139293_0_0_1"/>
<sequence>MNLPDNGTVRLAYRHLYKGLLRVVQYSKPARYFARDELRNAFRHEDISNFDSIKIARTIEFLELATKYKSIEHQIIRNLLHTKYWVKYNARYKPVSKIKNKSLQKITLHAMKHYERSIEMLNKSLNISLR</sequence>
<comment type="caution">
    <text evidence="1">The sequence shown here is derived from an EMBL/GenBank/DDBJ whole genome shotgun (WGS) entry which is preliminary data.</text>
</comment>
<dbReference type="Proteomes" id="UP000030854">
    <property type="component" value="Unassembled WGS sequence"/>
</dbReference>
<accession>A0A0B1P2A0</accession>
<organism evidence="1 2">
    <name type="scientific">Uncinula necator</name>
    <name type="common">Grape powdery mildew</name>
    <dbReference type="NCBI Taxonomy" id="52586"/>
    <lineage>
        <taxon>Eukaryota</taxon>
        <taxon>Fungi</taxon>
        <taxon>Dikarya</taxon>
        <taxon>Ascomycota</taxon>
        <taxon>Pezizomycotina</taxon>
        <taxon>Leotiomycetes</taxon>
        <taxon>Erysiphales</taxon>
        <taxon>Erysiphaceae</taxon>
        <taxon>Erysiphe</taxon>
    </lineage>
</organism>
<reference evidence="1 2" key="1">
    <citation type="journal article" date="2014" name="BMC Genomics">
        <title>Adaptive genomic structural variation in the grape powdery mildew pathogen, Erysiphe necator.</title>
        <authorList>
            <person name="Jones L."/>
            <person name="Riaz S."/>
            <person name="Morales-Cruz A."/>
            <person name="Amrine K.C."/>
            <person name="McGuire B."/>
            <person name="Gubler W.D."/>
            <person name="Walker M.A."/>
            <person name="Cantu D."/>
        </authorList>
    </citation>
    <scope>NUCLEOTIDE SEQUENCE [LARGE SCALE GENOMIC DNA]</scope>
    <source>
        <strain evidence="2">c</strain>
    </source>
</reference>
<protein>
    <submittedName>
        <fullName evidence="1">Uncharacterized protein</fullName>
    </submittedName>
</protein>
<keyword evidence="2" id="KW-1185">Reference proteome</keyword>
<dbReference type="STRING" id="52586.A0A0B1P2A0"/>
<dbReference type="EMBL" id="JNVN01001821">
    <property type="protein sequence ID" value="KHJ32777.1"/>
    <property type="molecule type" value="Genomic_DNA"/>
</dbReference>
<gene>
    <name evidence="1" type="ORF">EV44_g0999</name>
</gene>
<dbReference type="AlphaFoldDB" id="A0A0B1P2A0"/>
<name>A0A0B1P2A0_UNCNE</name>
<proteinExistence type="predicted"/>
<dbReference type="OMA" id="KSMGLCL"/>